<protein>
    <recommendedName>
        <fullName evidence="2">Nudix hydrolase domain-containing protein</fullName>
    </recommendedName>
</protein>
<evidence type="ECO:0000259" key="2">
    <source>
        <dbReference type="PROSITE" id="PS51462"/>
    </source>
</evidence>
<dbReference type="Pfam" id="PF00293">
    <property type="entry name" value="NUDIX"/>
    <property type="match status" value="1"/>
</dbReference>
<gene>
    <name evidence="3" type="ORF">A3A21_01895</name>
</gene>
<dbReference type="STRING" id="1798471.A3A21_01895"/>
<feature type="domain" description="Nudix hydrolase" evidence="2">
    <location>
        <begin position="73"/>
        <end position="247"/>
    </location>
</feature>
<dbReference type="Gene3D" id="3.90.79.10">
    <property type="entry name" value="Nucleoside Triphosphate Pyrophosphohydrolase"/>
    <property type="match status" value="1"/>
</dbReference>
<dbReference type="PROSITE" id="PS00893">
    <property type="entry name" value="NUDIX_BOX"/>
    <property type="match status" value="1"/>
</dbReference>
<dbReference type="EMBL" id="MFKK01000020">
    <property type="protein sequence ID" value="OGG40724.1"/>
    <property type="molecule type" value="Genomic_DNA"/>
</dbReference>
<dbReference type="PROSITE" id="PS51462">
    <property type="entry name" value="NUDIX"/>
    <property type="match status" value="1"/>
</dbReference>
<dbReference type="SUPFAM" id="SSF55811">
    <property type="entry name" value="Nudix"/>
    <property type="match status" value="1"/>
</dbReference>
<evidence type="ECO:0000256" key="1">
    <source>
        <dbReference type="ARBA" id="ARBA00022801"/>
    </source>
</evidence>
<accession>A0A1F6BUU2</accession>
<comment type="caution">
    <text evidence="3">The sequence shown here is derived from an EMBL/GenBank/DDBJ whole genome shotgun (WGS) entry which is preliminary data.</text>
</comment>
<dbReference type="InterPro" id="IPR020084">
    <property type="entry name" value="NUDIX_hydrolase_CS"/>
</dbReference>
<keyword evidence="1" id="KW-0378">Hydrolase</keyword>
<reference evidence="3 4" key="1">
    <citation type="journal article" date="2016" name="Nat. Commun.">
        <title>Thousands of microbial genomes shed light on interconnected biogeochemical processes in an aquifer system.</title>
        <authorList>
            <person name="Anantharaman K."/>
            <person name="Brown C.T."/>
            <person name="Hug L.A."/>
            <person name="Sharon I."/>
            <person name="Castelle C.J."/>
            <person name="Probst A.J."/>
            <person name="Thomas B.C."/>
            <person name="Singh A."/>
            <person name="Wilkins M.J."/>
            <person name="Karaoz U."/>
            <person name="Brodie E.L."/>
            <person name="Williams K.H."/>
            <person name="Hubbard S.S."/>
            <person name="Banfield J.F."/>
        </authorList>
    </citation>
    <scope>NUCLEOTIDE SEQUENCE [LARGE SCALE GENOMIC DNA]</scope>
</reference>
<name>A0A1F6BUU2_9BACT</name>
<proteinExistence type="predicted"/>
<dbReference type="Proteomes" id="UP000176996">
    <property type="component" value="Unassembled WGS sequence"/>
</dbReference>
<evidence type="ECO:0000313" key="4">
    <source>
        <dbReference type="Proteomes" id="UP000176996"/>
    </source>
</evidence>
<evidence type="ECO:0000313" key="3">
    <source>
        <dbReference type="EMBL" id="OGG40724.1"/>
    </source>
</evidence>
<dbReference type="GO" id="GO:0016787">
    <property type="term" value="F:hydrolase activity"/>
    <property type="evidence" value="ECO:0007669"/>
    <property type="project" value="UniProtKB-KW"/>
</dbReference>
<organism evidence="3 4">
    <name type="scientific">Candidatus Jorgensenbacteria bacterium RIFCSPLOWO2_01_FULL_45_25b</name>
    <dbReference type="NCBI Taxonomy" id="1798471"/>
    <lineage>
        <taxon>Bacteria</taxon>
        <taxon>Candidatus Joergenseniibacteriota</taxon>
    </lineage>
</organism>
<dbReference type="InterPro" id="IPR015797">
    <property type="entry name" value="NUDIX_hydrolase-like_dom_sf"/>
</dbReference>
<dbReference type="InterPro" id="IPR000086">
    <property type="entry name" value="NUDIX_hydrolase_dom"/>
</dbReference>
<sequence>MIISYVCFIVYWLIYRVPSHFLVFSRKEKPMETHAYGLPILTTKTLDGWLEEEGLVWPDIRPPVPLNDWVGEYARPASDVGVAKRFAPKVKVLEQRRPDGTIFPHFIIDEGQGVLVFCRLPNPVGEEGLVVLIAEPKSWGVSVMPPGGVLKRGETPEECAFREFAEETGIMLSLVQQLAGARATPYHRRLGGRGEGTYWFRGFVGDPIQVTPQKDNSEQARAFLMPLSEWRALCHEGGSKHGVVEACGPAITLDALHT</sequence>
<dbReference type="AlphaFoldDB" id="A0A1F6BUU2"/>